<organism evidence="11 12">
    <name type="scientific">Sulfuracidifex metallicus DSM 6482 = JCM 9184</name>
    <dbReference type="NCBI Taxonomy" id="523847"/>
    <lineage>
        <taxon>Archaea</taxon>
        <taxon>Thermoproteota</taxon>
        <taxon>Thermoprotei</taxon>
        <taxon>Sulfolobales</taxon>
        <taxon>Sulfolobaceae</taxon>
        <taxon>Sulfuracidifex</taxon>
    </lineage>
</organism>
<dbReference type="PANTHER" id="PTHR43808">
    <property type="entry name" value="ACETYLORNITHINE DEACETYLASE"/>
    <property type="match status" value="1"/>
</dbReference>
<dbReference type="InterPro" id="IPR011650">
    <property type="entry name" value="Peptidase_M20_dimer"/>
</dbReference>
<evidence type="ECO:0000256" key="5">
    <source>
        <dbReference type="ARBA" id="ARBA00022801"/>
    </source>
</evidence>
<comment type="subcellular location">
    <subcellularLocation>
        <location evidence="9">Cytoplasm</location>
    </subcellularLocation>
</comment>
<dbReference type="InterPro" id="IPR050072">
    <property type="entry name" value="Peptidase_M20A"/>
</dbReference>
<feature type="active site" description="Proton acceptor" evidence="9">
    <location>
        <position position="122"/>
    </location>
</feature>
<keyword evidence="3 9" id="KW-0028">Amino-acid biosynthesis</keyword>
<keyword evidence="4 9" id="KW-0479">Metal-binding</keyword>
<comment type="caution">
    <text evidence="11">The sequence shown here is derived from an EMBL/GenBank/DDBJ whole genome shotgun (WGS) entry which is preliminary data.</text>
</comment>
<dbReference type="GO" id="GO:0008270">
    <property type="term" value="F:zinc ion binding"/>
    <property type="evidence" value="ECO:0007669"/>
    <property type="project" value="UniProtKB-UniRule"/>
</dbReference>
<dbReference type="SUPFAM" id="SSF53187">
    <property type="entry name" value="Zn-dependent exopeptidases"/>
    <property type="match status" value="1"/>
</dbReference>
<protein>
    <recommendedName>
        <fullName evidence="9">[LysW]-lysine/[LysW]-ornithine hydrolase</fullName>
        <ecNumber evidence="9">3.5.1.130</ecNumber>
    </recommendedName>
</protein>
<proteinExistence type="inferred from homology"/>
<dbReference type="PANTHER" id="PTHR43808:SF28">
    <property type="entry name" value="[LYSW]-LYSINE_[LYSW]-ORNITHINE HYDROLASE"/>
    <property type="match status" value="1"/>
</dbReference>
<evidence type="ECO:0000259" key="10">
    <source>
        <dbReference type="Pfam" id="PF07687"/>
    </source>
</evidence>
<keyword evidence="2 9" id="KW-0055">Arginine biosynthesis</keyword>
<comment type="cofactor">
    <cofactor evidence="9">
        <name>Zn(2+)</name>
        <dbReference type="ChEBI" id="CHEBI:29105"/>
    </cofactor>
    <cofactor evidence="9">
        <name>Co(2+)</name>
        <dbReference type="ChEBI" id="CHEBI:48828"/>
    </cofactor>
    <text evidence="9">Binds 2 Zn(2+) or Co(2+) ions per subunit.</text>
</comment>
<feature type="binding site" evidence="9">
    <location>
        <position position="146"/>
    </location>
    <ligand>
        <name>Zn(2+)</name>
        <dbReference type="ChEBI" id="CHEBI:29105"/>
        <label>1</label>
    </ligand>
</feature>
<gene>
    <name evidence="9" type="primary">lysK</name>
    <name evidence="11" type="ORF">GC250_04595</name>
</gene>
<evidence type="ECO:0000256" key="7">
    <source>
        <dbReference type="ARBA" id="ARBA00023154"/>
    </source>
</evidence>
<dbReference type="InterPro" id="IPR010175">
    <property type="entry name" value="LysK"/>
</dbReference>
<dbReference type="AlphaFoldDB" id="A0A6A9QSH7"/>
<feature type="binding site" evidence="9">
    <location>
        <position position="92"/>
    </location>
    <ligand>
        <name>Zn(2+)</name>
        <dbReference type="ChEBI" id="CHEBI:29105"/>
        <label>2</label>
    </ligand>
</feature>
<dbReference type="GO" id="GO:0005737">
    <property type="term" value="C:cytoplasm"/>
    <property type="evidence" value="ECO:0007669"/>
    <property type="project" value="UniProtKB-SubCell"/>
</dbReference>
<sequence>MQPEKELLQQKARQILLKLASVYTPSGSEASAKEIMKEISEDLSLNLKVTESNSYYLNEGSSFLLASHIDTVPGFIQPKEDDRYIWGRGVVDAKGPLTAMILASWYLKQEGIDVSVAALADEENKSRGARELLGSGKKFDIIIIGEPSNTTDIVVEYRGVAHLDINCNGIAEHASSSKDNIILQTNEKLRNVVQLPSSYDAPSIVPTILKCGEAYNVTPSSCYIHLDCRFSVLSNFNEILERIKATFQDCKVDLVEYVPPAKTQLNDLVKSLQRSLLTLGVKPRLVRKAGTSDMNILTAITREILAYGPGESKLEHTNFEKINLEEIYISVLAYVRTMEDLWKRLGKTS</sequence>
<comment type="function">
    <text evidence="9">Catalyzes the release of L-lysine from [LysW]-gamma-L-lysine and the release of L-ornithine from [LysW]-L-ornithine.</text>
</comment>
<feature type="binding site" evidence="9">
    <location>
        <position position="316"/>
    </location>
    <ligand>
        <name>Zn(2+)</name>
        <dbReference type="ChEBI" id="CHEBI:29105"/>
        <label>2</label>
    </ligand>
</feature>
<keyword evidence="12" id="KW-1185">Reference proteome</keyword>
<comment type="pathway">
    <text evidence="9">Amino-acid biosynthesis; L-lysine biosynthesis via AAA pathway; L-lysine from L-alpha-aminoadipate (Thermus route): step 5/5.</text>
</comment>
<evidence type="ECO:0000256" key="9">
    <source>
        <dbReference type="HAMAP-Rule" id="MF_01120"/>
    </source>
</evidence>
<dbReference type="GO" id="GO:0042450">
    <property type="term" value="P:L-arginine biosynthetic process via ornithine"/>
    <property type="evidence" value="ECO:0007669"/>
    <property type="project" value="UniProtKB-UniRule"/>
</dbReference>
<dbReference type="UniPathway" id="UPA00068"/>
<dbReference type="Pfam" id="PF01546">
    <property type="entry name" value="Peptidase_M20"/>
    <property type="match status" value="1"/>
</dbReference>
<dbReference type="Gene3D" id="3.30.70.360">
    <property type="match status" value="1"/>
</dbReference>
<dbReference type="Pfam" id="PF07687">
    <property type="entry name" value="M20_dimer"/>
    <property type="match status" value="1"/>
</dbReference>
<dbReference type="Gene3D" id="3.40.630.10">
    <property type="entry name" value="Zn peptidases"/>
    <property type="match status" value="1"/>
</dbReference>
<name>A0A6A9QSH7_SULME</name>
<accession>A0A6A9QSH7</accession>
<comment type="catalytic activity">
    <reaction evidence="9">
        <text>[amino-group carrier protein]-C-terminal-gamma-(L-lysyl)-L-glutamate + H2O = [amino-group carrier protein]-C-terminal-L-glutamate + L-lysine</text>
        <dbReference type="Rhea" id="RHEA:48684"/>
        <dbReference type="Rhea" id="RHEA-COMP:9693"/>
        <dbReference type="Rhea" id="RHEA-COMP:9715"/>
        <dbReference type="ChEBI" id="CHEBI:15377"/>
        <dbReference type="ChEBI" id="CHEBI:32551"/>
        <dbReference type="ChEBI" id="CHEBI:78525"/>
        <dbReference type="ChEBI" id="CHEBI:78526"/>
        <dbReference type="EC" id="3.5.1.130"/>
    </reaction>
</comment>
<dbReference type="SUPFAM" id="SSF55031">
    <property type="entry name" value="Bacterial exopeptidase dimerisation domain"/>
    <property type="match status" value="1"/>
</dbReference>
<dbReference type="NCBIfam" id="NF001747">
    <property type="entry name" value="PRK00466.1"/>
    <property type="match status" value="1"/>
</dbReference>
<keyword evidence="1 9" id="KW-0963">Cytoplasm</keyword>
<dbReference type="GO" id="GO:0016811">
    <property type="term" value="F:hydrolase activity, acting on carbon-nitrogen (but not peptide) bonds, in linear amides"/>
    <property type="evidence" value="ECO:0007669"/>
    <property type="project" value="UniProtKB-UniRule"/>
</dbReference>
<dbReference type="UniPathway" id="UPA00033">
    <property type="reaction ID" value="UER00039"/>
</dbReference>
<evidence type="ECO:0000256" key="2">
    <source>
        <dbReference type="ARBA" id="ARBA00022571"/>
    </source>
</evidence>
<evidence type="ECO:0000256" key="6">
    <source>
        <dbReference type="ARBA" id="ARBA00022833"/>
    </source>
</evidence>
<evidence type="ECO:0000313" key="12">
    <source>
        <dbReference type="Proteomes" id="UP000470772"/>
    </source>
</evidence>
<dbReference type="Proteomes" id="UP000470772">
    <property type="component" value="Unassembled WGS sequence"/>
</dbReference>
<dbReference type="EC" id="3.5.1.130" evidence="9"/>
<keyword evidence="7 9" id="KW-0457">Lysine biosynthesis</keyword>
<feature type="binding site" evidence="9">
    <location>
        <position position="123"/>
    </location>
    <ligand>
        <name>Zn(2+)</name>
        <dbReference type="ChEBI" id="CHEBI:29105"/>
        <label>2</label>
    </ligand>
</feature>
<dbReference type="InterPro" id="IPR036264">
    <property type="entry name" value="Bact_exopeptidase_dim_dom"/>
</dbReference>
<feature type="active site" evidence="9">
    <location>
        <position position="70"/>
    </location>
</feature>
<keyword evidence="5 9" id="KW-0378">Hydrolase</keyword>
<dbReference type="RefSeq" id="WP_054837706.1">
    <property type="nucleotide sequence ID" value="NZ_BBBY01000001.1"/>
</dbReference>
<comment type="similarity">
    <text evidence="9">Belongs to the peptidase M20A family. LysK subfamily.</text>
</comment>
<dbReference type="InterPro" id="IPR002933">
    <property type="entry name" value="Peptidase_M20"/>
</dbReference>
<dbReference type="EMBL" id="WGGD01000005">
    <property type="protein sequence ID" value="MUN28733.1"/>
    <property type="molecule type" value="Genomic_DNA"/>
</dbReference>
<feature type="binding site" evidence="9">
    <location>
        <position position="92"/>
    </location>
    <ligand>
        <name>Zn(2+)</name>
        <dbReference type="ChEBI" id="CHEBI:29105"/>
        <label>1</label>
    </ligand>
</feature>
<evidence type="ECO:0000256" key="1">
    <source>
        <dbReference type="ARBA" id="ARBA00022490"/>
    </source>
</evidence>
<reference evidence="11 12" key="1">
    <citation type="submission" date="2019-10" db="EMBL/GenBank/DDBJ databases">
        <title>Sequencing and Assembly of Multiple Reported Metal-Biooxidizing Members of the Extremely Thermoacidophilic Archaeal Family Sulfolobaceae.</title>
        <authorList>
            <person name="Counts J.A."/>
            <person name="Kelly R.M."/>
        </authorList>
    </citation>
    <scope>NUCLEOTIDE SEQUENCE [LARGE SCALE GENOMIC DNA]</scope>
    <source>
        <strain evidence="11 12">DSM 6482</strain>
    </source>
</reference>
<keyword evidence="8 9" id="KW-0170">Cobalt</keyword>
<evidence type="ECO:0000313" key="11">
    <source>
        <dbReference type="EMBL" id="MUN28733.1"/>
    </source>
</evidence>
<keyword evidence="6 9" id="KW-0862">Zinc</keyword>
<feature type="domain" description="Peptidase M20 dimerisation" evidence="10">
    <location>
        <begin position="157"/>
        <end position="248"/>
    </location>
</feature>
<dbReference type="GO" id="GO:0019878">
    <property type="term" value="P:lysine biosynthetic process via aminoadipic acid"/>
    <property type="evidence" value="ECO:0007669"/>
    <property type="project" value="UniProtKB-UniRule"/>
</dbReference>
<evidence type="ECO:0000256" key="8">
    <source>
        <dbReference type="ARBA" id="ARBA00023285"/>
    </source>
</evidence>
<evidence type="ECO:0000256" key="3">
    <source>
        <dbReference type="ARBA" id="ARBA00022605"/>
    </source>
</evidence>
<dbReference type="HAMAP" id="MF_01120">
    <property type="entry name" value="LysK"/>
    <property type="match status" value="1"/>
</dbReference>
<comment type="catalytic activity">
    <reaction evidence="9">
        <text>[amino-group carrier protein]-C-terminal-gamma-(L-ornithyl)-L-glutamate + H2O = [amino-group carrier protein]-C-terminal-L-glutamate + L-ornithine</text>
        <dbReference type="Rhea" id="RHEA:52676"/>
        <dbReference type="Rhea" id="RHEA-COMP:9693"/>
        <dbReference type="Rhea" id="RHEA-COMP:13328"/>
        <dbReference type="ChEBI" id="CHEBI:15377"/>
        <dbReference type="ChEBI" id="CHEBI:46911"/>
        <dbReference type="ChEBI" id="CHEBI:78525"/>
        <dbReference type="ChEBI" id="CHEBI:136763"/>
        <dbReference type="EC" id="3.5.1.132"/>
    </reaction>
</comment>
<dbReference type="NCBIfam" id="TIGR01902">
    <property type="entry name" value="dapE-lys-deAc"/>
    <property type="match status" value="1"/>
</dbReference>
<dbReference type="GO" id="GO:0050897">
    <property type="term" value="F:cobalt ion binding"/>
    <property type="evidence" value="ECO:0007669"/>
    <property type="project" value="UniProtKB-UniRule"/>
</dbReference>
<feature type="binding site" evidence="9">
    <location>
        <position position="68"/>
    </location>
    <ligand>
        <name>Zn(2+)</name>
        <dbReference type="ChEBI" id="CHEBI:29105"/>
        <label>1</label>
    </ligand>
</feature>
<comment type="pathway">
    <text evidence="9">Amino-acid biosynthesis; L-arginine biosynthesis.</text>
</comment>
<dbReference type="OrthoDB" id="133929at2157"/>
<evidence type="ECO:0000256" key="4">
    <source>
        <dbReference type="ARBA" id="ARBA00022723"/>
    </source>
</evidence>